<name>A0ABD2XD89_9HYME</name>
<organism evidence="1 2">
    <name type="scientific">Trichogramma kaykai</name>
    <dbReference type="NCBI Taxonomy" id="54128"/>
    <lineage>
        <taxon>Eukaryota</taxon>
        <taxon>Metazoa</taxon>
        <taxon>Ecdysozoa</taxon>
        <taxon>Arthropoda</taxon>
        <taxon>Hexapoda</taxon>
        <taxon>Insecta</taxon>
        <taxon>Pterygota</taxon>
        <taxon>Neoptera</taxon>
        <taxon>Endopterygota</taxon>
        <taxon>Hymenoptera</taxon>
        <taxon>Apocrita</taxon>
        <taxon>Proctotrupomorpha</taxon>
        <taxon>Chalcidoidea</taxon>
        <taxon>Trichogrammatidae</taxon>
        <taxon>Trichogramma</taxon>
    </lineage>
</organism>
<dbReference type="EMBL" id="JBJJXI010000032">
    <property type="protein sequence ID" value="KAL3403217.1"/>
    <property type="molecule type" value="Genomic_DNA"/>
</dbReference>
<dbReference type="AlphaFoldDB" id="A0ABD2XD89"/>
<comment type="caution">
    <text evidence="1">The sequence shown here is derived from an EMBL/GenBank/DDBJ whole genome shotgun (WGS) entry which is preliminary data.</text>
</comment>
<proteinExistence type="predicted"/>
<protein>
    <submittedName>
        <fullName evidence="1">Uncharacterized protein</fullName>
    </submittedName>
</protein>
<gene>
    <name evidence="1" type="ORF">TKK_004326</name>
</gene>
<reference evidence="1 2" key="1">
    <citation type="journal article" date="2024" name="bioRxiv">
        <title>A reference genome for Trichogramma kaykai: A tiny desert-dwelling parasitoid wasp with competing sex-ratio distorters.</title>
        <authorList>
            <person name="Culotta J."/>
            <person name="Lindsey A.R."/>
        </authorList>
    </citation>
    <scope>NUCLEOTIDE SEQUENCE [LARGE SCALE GENOMIC DNA]</scope>
    <source>
        <strain evidence="1 2">KSX58</strain>
    </source>
</reference>
<sequence length="97" mass="11491">MKLTLGNSFEWSSLIGKRGTEDHSKVVKNNQLIYRRKFRRTIRRDRIFRKFRCALHFAHAVLRCKLQKLAHVGVAVGRARLYGKHDLQRRRATTMTI</sequence>
<accession>A0ABD2XD89</accession>
<dbReference type="Proteomes" id="UP001627154">
    <property type="component" value="Unassembled WGS sequence"/>
</dbReference>
<evidence type="ECO:0000313" key="1">
    <source>
        <dbReference type="EMBL" id="KAL3403217.1"/>
    </source>
</evidence>
<keyword evidence="2" id="KW-1185">Reference proteome</keyword>
<evidence type="ECO:0000313" key="2">
    <source>
        <dbReference type="Proteomes" id="UP001627154"/>
    </source>
</evidence>